<accession>A0AAN1VS30</accession>
<name>A0AAN1VS30_TETHN</name>
<dbReference type="AlphaFoldDB" id="A0AAN1VS30"/>
<organism evidence="2 3">
    <name type="scientific">Tetragenococcus halophilus (strain DSM 20338 / JCM 20259 / NCIMB 9735 / NBRC 12172)</name>
    <name type="common">Pediococcus halophilus</name>
    <dbReference type="NCBI Taxonomy" id="945021"/>
    <lineage>
        <taxon>Bacteria</taxon>
        <taxon>Bacillati</taxon>
        <taxon>Bacillota</taxon>
        <taxon>Bacilli</taxon>
        <taxon>Lactobacillales</taxon>
        <taxon>Enterococcaceae</taxon>
        <taxon>Tetragenococcus</taxon>
    </lineage>
</organism>
<dbReference type="EMBL" id="AP012046">
    <property type="protein sequence ID" value="BAK95718.1"/>
    <property type="molecule type" value="Genomic_DNA"/>
</dbReference>
<dbReference type="Gene3D" id="3.40.50.450">
    <property type="match status" value="1"/>
</dbReference>
<dbReference type="Proteomes" id="UP000002663">
    <property type="component" value="Chromosome"/>
</dbReference>
<dbReference type="InterPro" id="IPR031100">
    <property type="entry name" value="LOG_fam"/>
</dbReference>
<evidence type="ECO:0000313" key="3">
    <source>
        <dbReference type="Proteomes" id="UP000002663"/>
    </source>
</evidence>
<dbReference type="GO" id="GO:0009691">
    <property type="term" value="P:cytokinin biosynthetic process"/>
    <property type="evidence" value="ECO:0007669"/>
    <property type="project" value="TreeGrafter"/>
</dbReference>
<dbReference type="GO" id="GO:0005829">
    <property type="term" value="C:cytosol"/>
    <property type="evidence" value="ECO:0007669"/>
    <property type="project" value="TreeGrafter"/>
</dbReference>
<comment type="similarity">
    <text evidence="1">Belongs to the LOG family.</text>
</comment>
<sequence>MSERKNKMASLAEAFIALPGGPGTLEEITEMVSWARIGQNPNPCIFYNVNNYYGAIENFYDNMVINEFLTKEDRSKIFFSSSFDEINSFIENYEPPLVRQY</sequence>
<dbReference type="KEGG" id="thl:TEH_23910"/>
<dbReference type="PANTHER" id="PTHR31223">
    <property type="entry name" value="LOG FAMILY PROTEIN YJL055W"/>
    <property type="match status" value="1"/>
</dbReference>
<dbReference type="SUPFAM" id="SSF102405">
    <property type="entry name" value="MCP/YpsA-like"/>
    <property type="match status" value="1"/>
</dbReference>
<evidence type="ECO:0008006" key="4">
    <source>
        <dbReference type="Google" id="ProtNLM"/>
    </source>
</evidence>
<dbReference type="PANTHER" id="PTHR31223:SF70">
    <property type="entry name" value="LOG FAMILY PROTEIN YJL055W"/>
    <property type="match status" value="1"/>
</dbReference>
<evidence type="ECO:0000256" key="1">
    <source>
        <dbReference type="ARBA" id="ARBA00006763"/>
    </source>
</evidence>
<dbReference type="GO" id="GO:0016799">
    <property type="term" value="F:hydrolase activity, hydrolyzing N-glycosyl compounds"/>
    <property type="evidence" value="ECO:0007669"/>
    <property type="project" value="TreeGrafter"/>
</dbReference>
<dbReference type="Pfam" id="PF03641">
    <property type="entry name" value="Lysine_decarbox"/>
    <property type="match status" value="1"/>
</dbReference>
<evidence type="ECO:0000313" key="2">
    <source>
        <dbReference type="EMBL" id="BAK95718.1"/>
    </source>
</evidence>
<gene>
    <name evidence="2" type="ordered locus">TEH_23910</name>
</gene>
<protein>
    <recommendedName>
        <fullName evidence="4">Cytokinin riboside 5'-monophosphate phosphoribohydrolase</fullName>
    </recommendedName>
</protein>
<reference evidence="2 3" key="1">
    <citation type="submission" date="2011-01" db="EMBL/GenBank/DDBJ databases">
        <title>Whole genome sequence of Tetragenococcus halophilus NBRC 12172.</title>
        <authorList>
            <person name="Nakazawa H."/>
            <person name="Omata S."/>
            <person name="Koga C."/>
            <person name="Watanabe Y."/>
            <person name="Katano Y."/>
            <person name="Ito N."/>
            <person name="Tsukatani N."/>
            <person name="Ankai A."/>
            <person name="Oguchi A."/>
            <person name="Fukui S."/>
            <person name="Yashiro I."/>
            <person name="Kamata S."/>
            <person name="Hashimoto Y."/>
            <person name="Yamazaki J."/>
            <person name="Taguchi H."/>
            <person name="Tanaka A."/>
            <person name="Koyama T."/>
            <person name="Ichige A."/>
            <person name="Hanya Y."/>
            <person name="Tanikawa S."/>
            <person name="Yamazaki S."/>
            <person name="Fujita N."/>
        </authorList>
    </citation>
    <scope>NUCLEOTIDE SEQUENCE [LARGE SCALE GENOMIC DNA]</scope>
    <source>
        <strain evidence="3">DSM 20338 / JCM 20259 / NCIMB 9735 / NBRC 12172</strain>
    </source>
</reference>
<proteinExistence type="inferred from homology"/>